<keyword evidence="3" id="KW-0862">Zinc</keyword>
<dbReference type="GO" id="GO:0035595">
    <property type="term" value="F:N-acetylglucosaminylinositol deacetylase activity"/>
    <property type="evidence" value="ECO:0007669"/>
    <property type="project" value="UniProtKB-EC"/>
</dbReference>
<evidence type="ECO:0000256" key="1">
    <source>
        <dbReference type="ARBA" id="ARBA00022723"/>
    </source>
</evidence>
<keyword evidence="2" id="KW-0378">Hydrolase</keyword>
<accession>K6VND0</accession>
<evidence type="ECO:0000313" key="6">
    <source>
        <dbReference type="Proteomes" id="UP000008495"/>
    </source>
</evidence>
<dbReference type="Pfam" id="PF02585">
    <property type="entry name" value="PIG-L"/>
    <property type="match status" value="1"/>
</dbReference>
<dbReference type="STRING" id="100225.SAMN05421595_0745"/>
<dbReference type="eggNOG" id="COG2120">
    <property type="taxonomic scope" value="Bacteria"/>
</dbReference>
<organism evidence="5 6">
    <name type="scientific">Austwickia chelonae NBRC 105200</name>
    <dbReference type="NCBI Taxonomy" id="1184607"/>
    <lineage>
        <taxon>Bacteria</taxon>
        <taxon>Bacillati</taxon>
        <taxon>Actinomycetota</taxon>
        <taxon>Actinomycetes</taxon>
        <taxon>Micrococcales</taxon>
        <taxon>Dermatophilaceae</taxon>
        <taxon>Austwickia</taxon>
    </lineage>
</organism>
<dbReference type="InterPro" id="IPR024078">
    <property type="entry name" value="LmbE-like_dom_sf"/>
</dbReference>
<evidence type="ECO:0000313" key="5">
    <source>
        <dbReference type="EMBL" id="GAB78229.1"/>
    </source>
</evidence>
<reference evidence="5 6" key="1">
    <citation type="submission" date="2012-08" db="EMBL/GenBank/DDBJ databases">
        <title>Whole genome shotgun sequence of Austwickia chelonae NBRC 105200.</title>
        <authorList>
            <person name="Yoshida I."/>
            <person name="Hosoyama A."/>
            <person name="Tsuchikane K."/>
            <person name="Katsumata H."/>
            <person name="Ando Y."/>
            <person name="Ohji S."/>
            <person name="Hamada M."/>
            <person name="Tamura T."/>
            <person name="Yamazoe A."/>
            <person name="Yamazaki S."/>
            <person name="Fujita N."/>
        </authorList>
    </citation>
    <scope>NUCLEOTIDE SEQUENCE [LARGE SCALE GENOMIC DNA]</scope>
    <source>
        <strain evidence="5 6">NBRC 105200</strain>
    </source>
</reference>
<evidence type="ECO:0000256" key="2">
    <source>
        <dbReference type="ARBA" id="ARBA00022801"/>
    </source>
</evidence>
<evidence type="ECO:0000256" key="3">
    <source>
        <dbReference type="ARBA" id="ARBA00022833"/>
    </source>
</evidence>
<dbReference type="SUPFAM" id="SSF102588">
    <property type="entry name" value="LmbE-like"/>
    <property type="match status" value="1"/>
</dbReference>
<name>K6VND0_9MICO</name>
<sequence>MSEQTRRTLLFVHAHPDDETLATGVTLAQRVIDGDDVHVLTCTLGDEGEVIPPDLAHLAADKEGGLEARRRVELRAAMDKLGVIEHVLGESVLGPGRAKYRDSGMAGSASMEHPRALCRAPLPEVSAAVADHLRALRPQVVVTYDPHGGYSHPDHVRVYEATCAAVTTLPPKERPALWAVVVRRSQASADRAWVAKHTPTDAGLVVPGAREAFPPGVVDDGLVAWDVRGSTEALRRRNEALRCHETQIRVGQGWYALSNDIAARLSDIESFTPLDAATGAFLARAGLDEDVDPRTAP</sequence>
<dbReference type="Proteomes" id="UP000008495">
    <property type="component" value="Unassembled WGS sequence"/>
</dbReference>
<dbReference type="RefSeq" id="WP_006502984.1">
    <property type="nucleotide sequence ID" value="NZ_BAGZ01000008.1"/>
</dbReference>
<dbReference type="InterPro" id="IPR003737">
    <property type="entry name" value="GlcNAc_PI_deacetylase-related"/>
</dbReference>
<dbReference type="PANTHER" id="PTHR12993:SF26">
    <property type="entry name" value="1D-MYO-INOSITOL 2-ACETAMIDO-2-DEOXY-ALPHA-D-GLUCOPYRANOSIDE DEACETYLASE"/>
    <property type="match status" value="1"/>
</dbReference>
<dbReference type="NCBIfam" id="TIGR03445">
    <property type="entry name" value="mycothiol_MshB"/>
    <property type="match status" value="1"/>
</dbReference>
<dbReference type="Gene3D" id="3.40.50.10320">
    <property type="entry name" value="LmbE-like"/>
    <property type="match status" value="1"/>
</dbReference>
<proteinExistence type="predicted"/>
<dbReference type="EC" id="3.5.1.103" evidence="4"/>
<dbReference type="InterPro" id="IPR017810">
    <property type="entry name" value="Mycothiol_biosynthesis_MshB"/>
</dbReference>
<comment type="caution">
    <text evidence="5">The sequence shown here is derived from an EMBL/GenBank/DDBJ whole genome shotgun (WGS) entry which is preliminary data.</text>
</comment>
<dbReference type="EMBL" id="BAGZ01000008">
    <property type="protein sequence ID" value="GAB78229.1"/>
    <property type="molecule type" value="Genomic_DNA"/>
</dbReference>
<dbReference type="PANTHER" id="PTHR12993">
    <property type="entry name" value="N-ACETYLGLUCOSAMINYL-PHOSPHATIDYLINOSITOL DE-N-ACETYLASE-RELATED"/>
    <property type="match status" value="1"/>
</dbReference>
<evidence type="ECO:0000256" key="4">
    <source>
        <dbReference type="NCBIfam" id="TIGR03445"/>
    </source>
</evidence>
<protein>
    <recommendedName>
        <fullName evidence="4">N-acetyl-1-D-myo-inositol-2-amino-2-deoxy-alpha-D-glucopyranoside deacetylase</fullName>
        <ecNumber evidence="4">3.5.1.103</ecNumber>
    </recommendedName>
</protein>
<dbReference type="GO" id="GO:0046872">
    <property type="term" value="F:metal ion binding"/>
    <property type="evidence" value="ECO:0007669"/>
    <property type="project" value="UniProtKB-KW"/>
</dbReference>
<dbReference type="GO" id="GO:0010125">
    <property type="term" value="P:mycothiol biosynthetic process"/>
    <property type="evidence" value="ECO:0007669"/>
    <property type="project" value="UniProtKB-UniRule"/>
</dbReference>
<keyword evidence="6" id="KW-1185">Reference proteome</keyword>
<keyword evidence="1" id="KW-0479">Metal-binding</keyword>
<dbReference type="AlphaFoldDB" id="K6VND0"/>
<gene>
    <name evidence="5" type="primary">mshB</name>
    <name evidence="5" type="ORF">AUCHE_08_04750</name>
</gene>
<dbReference type="OrthoDB" id="158614at2"/>